<evidence type="ECO:0008006" key="5">
    <source>
        <dbReference type="Google" id="ProtNLM"/>
    </source>
</evidence>
<dbReference type="GO" id="GO:0045927">
    <property type="term" value="P:positive regulation of growth"/>
    <property type="evidence" value="ECO:0007669"/>
    <property type="project" value="InterPro"/>
</dbReference>
<dbReference type="Proteomes" id="UP000631114">
    <property type="component" value="Unassembled WGS sequence"/>
</dbReference>
<dbReference type="OrthoDB" id="2018987at2759"/>
<dbReference type="Pfam" id="PF11961">
    <property type="entry name" value="DUF3475"/>
    <property type="match status" value="1"/>
</dbReference>
<dbReference type="Pfam" id="PF05003">
    <property type="entry name" value="DUF668"/>
    <property type="match status" value="1"/>
</dbReference>
<evidence type="ECO:0000259" key="1">
    <source>
        <dbReference type="Pfam" id="PF05003"/>
    </source>
</evidence>
<organism evidence="3 4">
    <name type="scientific">Coptis chinensis</name>
    <dbReference type="NCBI Taxonomy" id="261450"/>
    <lineage>
        <taxon>Eukaryota</taxon>
        <taxon>Viridiplantae</taxon>
        <taxon>Streptophyta</taxon>
        <taxon>Embryophyta</taxon>
        <taxon>Tracheophyta</taxon>
        <taxon>Spermatophyta</taxon>
        <taxon>Magnoliopsida</taxon>
        <taxon>Ranunculales</taxon>
        <taxon>Ranunculaceae</taxon>
        <taxon>Coptidoideae</taxon>
        <taxon>Coptis</taxon>
    </lineage>
</organism>
<dbReference type="InterPro" id="IPR007700">
    <property type="entry name" value="DUF668"/>
</dbReference>
<comment type="caution">
    <text evidence="3">The sequence shown here is derived from an EMBL/GenBank/DDBJ whole genome shotgun (WGS) entry which is preliminary data.</text>
</comment>
<evidence type="ECO:0000259" key="2">
    <source>
        <dbReference type="Pfam" id="PF11961"/>
    </source>
</evidence>
<evidence type="ECO:0000313" key="4">
    <source>
        <dbReference type="Proteomes" id="UP000631114"/>
    </source>
</evidence>
<sequence length="555" mass="63092">MVNEWSFSSLWWRGSRKNVMEPEKLVIGVLTFEVSNLMSKVVHLWQCLSEKQVVRWKEEVMNSDGVKKLVSDDEDFLLGLMCGEIIENLKYLVRFVGRLGNRCTHPGLLHFEQVFSDLLQNNADPYGLEYVWKKMERKMKKMERFIVVSATLYQELEVLVELEQTFRRMRRNDSSQMSLLQFQQKVIRHRQEVKSLRDNSIWSRSYDYTVRLLGRSLFTIFGRIKRVFGIDLIEASLGNDTSKSISIDYLSRSQSFSGSMLSSVHPSESNLARVSSGRLGRSCTQSGSISGTVSFRNGQWQTTDPKQPYHGVKRLAAIGPFKGCMMSGTDSPVIHCFMPLSTGHLRSNGGYSGIANGARDDSIDSFAYSNTLHDSLPLFLSKCKVSNDPPLTLGAAALALHYANVIIVIERLVTSPELIGPDARDDLYNMLPTSLRVALRARLKSYVRNLNSFVCDTDFAAEWSEALTRILDWMAPLAHNMIRWQSERNFEQQHFVTRTNVLLVQTLHFANQAKTEAAITELLVGLNYLWRHSRALDTESLQGCASRQRIGDCLC</sequence>
<reference evidence="3 4" key="1">
    <citation type="submission" date="2020-10" db="EMBL/GenBank/DDBJ databases">
        <title>The Coptis chinensis genome and diversification of protoberbering-type alkaloids.</title>
        <authorList>
            <person name="Wang B."/>
            <person name="Shu S."/>
            <person name="Song C."/>
            <person name="Liu Y."/>
        </authorList>
    </citation>
    <scope>NUCLEOTIDE SEQUENCE [LARGE SCALE GENOMIC DNA]</scope>
    <source>
        <strain evidence="3">HL-2020</strain>
        <tissue evidence="3">Leaf</tissue>
    </source>
</reference>
<feature type="domain" description="DUF668" evidence="1">
    <location>
        <begin position="392"/>
        <end position="483"/>
    </location>
</feature>
<dbReference type="PANTHER" id="PTHR31371:SF20">
    <property type="entry name" value="OS12G0146500 PROTEIN"/>
    <property type="match status" value="1"/>
</dbReference>
<dbReference type="AlphaFoldDB" id="A0A835HB58"/>
<gene>
    <name evidence="3" type="ORF">IFM89_024732</name>
</gene>
<feature type="domain" description="DUF3475" evidence="2">
    <location>
        <begin position="29"/>
        <end position="85"/>
    </location>
</feature>
<evidence type="ECO:0000313" key="3">
    <source>
        <dbReference type="EMBL" id="KAF9593728.1"/>
    </source>
</evidence>
<proteinExistence type="predicted"/>
<protein>
    <recommendedName>
        <fullName evidence="5">DUF668 domain-containing protein</fullName>
    </recommendedName>
</protein>
<dbReference type="EMBL" id="JADFTS010000008">
    <property type="protein sequence ID" value="KAF9593728.1"/>
    <property type="molecule type" value="Genomic_DNA"/>
</dbReference>
<name>A0A835HB58_9MAGN</name>
<dbReference type="InterPro" id="IPR021864">
    <property type="entry name" value="DUF3475"/>
</dbReference>
<accession>A0A835HB58</accession>
<keyword evidence="4" id="KW-1185">Reference proteome</keyword>
<dbReference type="PANTHER" id="PTHR31371">
    <property type="entry name" value="BNAC09G50660D PROTEIN"/>
    <property type="match status" value="1"/>
</dbReference>